<feature type="transmembrane region" description="Helical" evidence="8">
    <location>
        <begin position="298"/>
        <end position="321"/>
    </location>
</feature>
<dbReference type="InterPro" id="IPR013587">
    <property type="entry name" value="Nitrate/nitrite_sensing"/>
</dbReference>
<evidence type="ECO:0000256" key="6">
    <source>
        <dbReference type="ARBA" id="ARBA00022777"/>
    </source>
</evidence>
<feature type="transmembrane region" description="Helical" evidence="8">
    <location>
        <begin position="12"/>
        <end position="35"/>
    </location>
</feature>
<gene>
    <name evidence="10" type="ORF">Plo01_60710</name>
</gene>
<dbReference type="GO" id="GO:0004673">
    <property type="term" value="F:protein histidine kinase activity"/>
    <property type="evidence" value="ECO:0007669"/>
    <property type="project" value="UniProtKB-EC"/>
</dbReference>
<organism evidence="10 11">
    <name type="scientific">Planobispora longispora</name>
    <dbReference type="NCBI Taxonomy" id="28887"/>
    <lineage>
        <taxon>Bacteria</taxon>
        <taxon>Bacillati</taxon>
        <taxon>Actinomycetota</taxon>
        <taxon>Actinomycetes</taxon>
        <taxon>Streptosporangiales</taxon>
        <taxon>Streptosporangiaceae</taxon>
        <taxon>Planobispora</taxon>
    </lineage>
</organism>
<dbReference type="InterPro" id="IPR050428">
    <property type="entry name" value="TCS_sensor_his_kinase"/>
</dbReference>
<sequence length="623" mass="68175">MDNSGRPIRFKVTALLLVPIISLVLLWGFAASLTLGDGIRLLEMNTLVGGVATPSEKAVIELQYERLQSARHLKTRSGRELLVQQRLKSDQALAELRRLALAEDTQETVTEDLRMRLTTVFAEFDRLPAARALVDSGSTDAVRVLDAYSQIIDSMFRMYDQMILVPDISIYQQARSVTSLGEAKELLARQRALLSAVGPGGRLSDAEHAAFARMVSTRHLVHRQAMARLDTELRGPYDKLGASAVHREFATLETRVAASRQLPADLSPVDRLWTEVEREQGRLVDLLVERVTPGAATIVIQIAVAGGLGLVMLVLSVLFSLRFAGRLAAELGALRDMATELAEVRLPQLVDRLRRGRPAPEESLPRLDGTPEIRDIGQALDSVRHTAYEAASDQARLRRGVSRVLVSLARRNQSLLHRQLTQLEAMQRKEEQPETLADLYSLDHLTTRMRRHAENLIILSGAAPGRGWRKPVPVVDVLRAAVAEIEDYSRVQVLPTPAVSLAGPAVADLIHLIAELVENATVFSPPQTRVIVRSELAAAGLAVEVEDRGMGIPELELAALNRRLAESPEFDLADSDRLGLFVVATLASRHGARVTLRPSPYGGTSAIVLIPAAVMAEEAPALP</sequence>
<accession>A0A8J3RPY2</accession>
<comment type="caution">
    <text evidence="10">The sequence shown here is derived from an EMBL/GenBank/DDBJ whole genome shotgun (WGS) entry which is preliminary data.</text>
</comment>
<evidence type="ECO:0000256" key="3">
    <source>
        <dbReference type="ARBA" id="ARBA00022553"/>
    </source>
</evidence>
<dbReference type="SMART" id="SM00387">
    <property type="entry name" value="HATPase_c"/>
    <property type="match status" value="1"/>
</dbReference>
<evidence type="ECO:0000256" key="7">
    <source>
        <dbReference type="ARBA" id="ARBA00022989"/>
    </source>
</evidence>
<dbReference type="PANTHER" id="PTHR45436">
    <property type="entry name" value="SENSOR HISTIDINE KINASE YKOH"/>
    <property type="match status" value="1"/>
</dbReference>
<name>A0A8J3RPY2_9ACTN</name>
<dbReference type="Gene3D" id="3.30.565.10">
    <property type="entry name" value="Histidine kinase-like ATPase, C-terminal domain"/>
    <property type="match status" value="1"/>
</dbReference>
<dbReference type="AlphaFoldDB" id="A0A8J3RPY2"/>
<evidence type="ECO:0000256" key="2">
    <source>
        <dbReference type="ARBA" id="ARBA00012438"/>
    </source>
</evidence>
<evidence type="ECO:0000313" key="10">
    <source>
        <dbReference type="EMBL" id="GIH79642.1"/>
    </source>
</evidence>
<keyword evidence="7 8" id="KW-1133">Transmembrane helix</keyword>
<evidence type="ECO:0000256" key="1">
    <source>
        <dbReference type="ARBA" id="ARBA00000085"/>
    </source>
</evidence>
<keyword evidence="4" id="KW-0808">Transferase</keyword>
<feature type="domain" description="Histidine kinase" evidence="9">
    <location>
        <begin position="509"/>
        <end position="614"/>
    </location>
</feature>
<dbReference type="InterPro" id="IPR003594">
    <property type="entry name" value="HATPase_dom"/>
</dbReference>
<keyword evidence="8" id="KW-0472">Membrane</keyword>
<dbReference type="Pfam" id="PF02518">
    <property type="entry name" value="HATPase_c"/>
    <property type="match status" value="1"/>
</dbReference>
<keyword evidence="3" id="KW-0597">Phosphoprotein</keyword>
<dbReference type="Pfam" id="PF08376">
    <property type="entry name" value="NIT"/>
    <property type="match status" value="1"/>
</dbReference>
<protein>
    <recommendedName>
        <fullName evidence="2">histidine kinase</fullName>
        <ecNumber evidence="2">2.7.13.3</ecNumber>
    </recommendedName>
</protein>
<dbReference type="EMBL" id="BOOH01000050">
    <property type="protein sequence ID" value="GIH79642.1"/>
    <property type="molecule type" value="Genomic_DNA"/>
</dbReference>
<dbReference type="RefSeq" id="WP_203894102.1">
    <property type="nucleotide sequence ID" value="NZ_BOOH01000050.1"/>
</dbReference>
<keyword evidence="5 8" id="KW-0812">Transmembrane</keyword>
<comment type="catalytic activity">
    <reaction evidence="1">
        <text>ATP + protein L-histidine = ADP + protein N-phospho-L-histidine.</text>
        <dbReference type="EC" id="2.7.13.3"/>
    </reaction>
</comment>
<dbReference type="SUPFAM" id="SSF55874">
    <property type="entry name" value="ATPase domain of HSP90 chaperone/DNA topoisomerase II/histidine kinase"/>
    <property type="match status" value="1"/>
</dbReference>
<dbReference type="CDD" id="cd00075">
    <property type="entry name" value="HATPase"/>
    <property type="match status" value="1"/>
</dbReference>
<dbReference type="InterPro" id="IPR005467">
    <property type="entry name" value="His_kinase_dom"/>
</dbReference>
<dbReference type="EC" id="2.7.13.3" evidence="2"/>
<dbReference type="GO" id="GO:0005886">
    <property type="term" value="C:plasma membrane"/>
    <property type="evidence" value="ECO:0007669"/>
    <property type="project" value="TreeGrafter"/>
</dbReference>
<dbReference type="PROSITE" id="PS50109">
    <property type="entry name" value="HIS_KIN"/>
    <property type="match status" value="1"/>
</dbReference>
<evidence type="ECO:0000256" key="5">
    <source>
        <dbReference type="ARBA" id="ARBA00022692"/>
    </source>
</evidence>
<reference evidence="10 11" key="1">
    <citation type="submission" date="2021-01" db="EMBL/GenBank/DDBJ databases">
        <title>Whole genome shotgun sequence of Planobispora longispora NBRC 13918.</title>
        <authorList>
            <person name="Komaki H."/>
            <person name="Tamura T."/>
        </authorList>
    </citation>
    <scope>NUCLEOTIDE SEQUENCE [LARGE SCALE GENOMIC DNA]</scope>
    <source>
        <strain evidence="10 11">NBRC 13918</strain>
    </source>
</reference>
<keyword evidence="6" id="KW-0418">Kinase</keyword>
<dbReference type="GO" id="GO:0000160">
    <property type="term" value="P:phosphorelay signal transduction system"/>
    <property type="evidence" value="ECO:0007669"/>
    <property type="project" value="TreeGrafter"/>
</dbReference>
<dbReference type="PANTHER" id="PTHR45436:SF5">
    <property type="entry name" value="SENSOR HISTIDINE KINASE TRCS"/>
    <property type="match status" value="1"/>
</dbReference>
<evidence type="ECO:0000256" key="4">
    <source>
        <dbReference type="ARBA" id="ARBA00022679"/>
    </source>
</evidence>
<dbReference type="InterPro" id="IPR036890">
    <property type="entry name" value="HATPase_C_sf"/>
</dbReference>
<evidence type="ECO:0000259" key="9">
    <source>
        <dbReference type="PROSITE" id="PS50109"/>
    </source>
</evidence>
<evidence type="ECO:0000313" key="11">
    <source>
        <dbReference type="Proteomes" id="UP000616724"/>
    </source>
</evidence>
<keyword evidence="11" id="KW-1185">Reference proteome</keyword>
<proteinExistence type="predicted"/>
<evidence type="ECO:0000256" key="8">
    <source>
        <dbReference type="SAM" id="Phobius"/>
    </source>
</evidence>
<dbReference type="Proteomes" id="UP000616724">
    <property type="component" value="Unassembled WGS sequence"/>
</dbReference>